<dbReference type="GO" id="GO:0001682">
    <property type="term" value="P:tRNA 5'-leader removal"/>
    <property type="evidence" value="ECO:0007669"/>
    <property type="project" value="InterPro"/>
</dbReference>
<gene>
    <name evidence="1" type="ORF">SNEC2469_LOCUS768</name>
</gene>
<organism evidence="1 2">
    <name type="scientific">Symbiodinium necroappetens</name>
    <dbReference type="NCBI Taxonomy" id="1628268"/>
    <lineage>
        <taxon>Eukaryota</taxon>
        <taxon>Sar</taxon>
        <taxon>Alveolata</taxon>
        <taxon>Dinophyceae</taxon>
        <taxon>Suessiales</taxon>
        <taxon>Symbiodiniaceae</taxon>
        <taxon>Symbiodinium</taxon>
    </lineage>
</organism>
<keyword evidence="2" id="KW-1185">Reference proteome</keyword>
<evidence type="ECO:0000313" key="1">
    <source>
        <dbReference type="EMBL" id="CAE7183161.1"/>
    </source>
</evidence>
<comment type="caution">
    <text evidence="1">The sequence shown here is derived from an EMBL/GenBank/DDBJ whole genome shotgun (WGS) entry which is preliminary data.</text>
</comment>
<dbReference type="GO" id="GO:0030677">
    <property type="term" value="C:ribonuclease P complex"/>
    <property type="evidence" value="ECO:0007669"/>
    <property type="project" value="InterPro"/>
</dbReference>
<dbReference type="Proteomes" id="UP000601435">
    <property type="component" value="Unassembled WGS sequence"/>
</dbReference>
<dbReference type="InterPro" id="IPR013893">
    <property type="entry name" value="RNase_P_Rpp40"/>
</dbReference>
<protein>
    <submittedName>
        <fullName evidence="1">Uncharacterized protein</fullName>
    </submittedName>
</protein>
<dbReference type="Pfam" id="PF08584">
    <property type="entry name" value="Ribonuc_P_40"/>
    <property type="match status" value="1"/>
</dbReference>
<accession>A0A812IW39</accession>
<dbReference type="OrthoDB" id="424996at2759"/>
<proteinExistence type="predicted"/>
<sequence>MPASQLAPTSLGHVAVTRGSEVAVTARFEGLASKAWLTCKLSVLLPVDGLPKQAVDELVSALQLQRAAYLLEDVPLESLGHPRFVDAASERKISGLSVGPRGQSAVALLGASATSAGPSAGRPRLCAALTKPSFQRLGLEEPLPGRSDDEVTECATALSVESTLVISTSTVPLFLGGAAKLQAKLLSGKCHVVVDLPISKTRARRAAKTKEPATSRWQALTAPLGETISLQVTCLKAPKEHQHGSRLPASKAYCDREMEPPYDFAPLQSASSRIHCQKASGIALSIGFGVRATRCICRMRRPPFERLVLEPWQWSDPQDQAARFSASYGQACEDLLDWLGGLHLEIDIPEGDLGQVSNPGMDTEALLWTMGESLLGPSQIQHALQVCKNAFAKQAEWFLLSIWGAEDAPISHHGGAHGFDTTGAHHAHLLCVRGRSEEPEDPRGLLIEGVNALDSAA</sequence>
<name>A0A812IW39_9DINO</name>
<dbReference type="AlphaFoldDB" id="A0A812IW39"/>
<dbReference type="EMBL" id="CAJNJA010005109">
    <property type="protein sequence ID" value="CAE7183161.1"/>
    <property type="molecule type" value="Genomic_DNA"/>
</dbReference>
<reference evidence="1" key="1">
    <citation type="submission" date="2021-02" db="EMBL/GenBank/DDBJ databases">
        <authorList>
            <person name="Dougan E. K."/>
            <person name="Rhodes N."/>
            <person name="Thang M."/>
            <person name="Chan C."/>
        </authorList>
    </citation>
    <scope>NUCLEOTIDE SEQUENCE</scope>
</reference>
<evidence type="ECO:0000313" key="2">
    <source>
        <dbReference type="Proteomes" id="UP000601435"/>
    </source>
</evidence>